<feature type="compositionally biased region" description="Polar residues" evidence="1">
    <location>
        <begin position="893"/>
        <end position="904"/>
    </location>
</feature>
<organism evidence="2 3">
    <name type="scientific">Leishmania naiffi</name>
    <dbReference type="NCBI Taxonomy" id="5678"/>
    <lineage>
        <taxon>Eukaryota</taxon>
        <taxon>Discoba</taxon>
        <taxon>Euglenozoa</taxon>
        <taxon>Kinetoplastea</taxon>
        <taxon>Metakinetoplastina</taxon>
        <taxon>Trypanosomatida</taxon>
        <taxon>Trypanosomatidae</taxon>
        <taxon>Leishmaniinae</taxon>
        <taxon>Leishmania</taxon>
        <taxon>Leishmania naiffi species complex</taxon>
    </lineage>
</organism>
<evidence type="ECO:0000256" key="1">
    <source>
        <dbReference type="SAM" id="MobiDB-lite"/>
    </source>
</evidence>
<feature type="region of interest" description="Disordered" evidence="1">
    <location>
        <begin position="1083"/>
        <end position="1200"/>
    </location>
</feature>
<sequence length="1714" mass="179702">MGTLYINDVRAHLASILESSAATTALNPSGSPSAEGVGATRRYQTRQQEGSHNNPLNLPSQHGGGGSGLFERTTPLSGAALYPVSTSCGKPLVTPRRGSSPNRSGEGAKSARRSTEAALLALQEPSVPTATSPSPAVPLLGESAVGVTLTSLKQRHRLLSPTMTTTRRRSPNGDGAQGVSKPSACRTNSTFSTAVGGSYAIHVCRHPLYSGRGAPRRGRTSPPLAADKATGVQGGLSISVEANTVRRLPRGVRGKPTASVAVAKAAPAKAVTASDVCAMVRTGQTRLPGRCGSVIEQLAAATKLKISDGPTVGQAAYHPHANTAGGRDSKHLGPLQLHDVMCMRLQEPPSNVSARRTNEVDRRLPNDTLVLAAPERMQNGEESPTYTHLKAFQMPHKCTATPQSPQPPPPPHLATTGGTAAPVAGISTSEVSPLPSGADTLYPATLAGTTAAGAAPPPPPPAVPAVVGAADIPAASAAETRMNASAAATTFGAPFSAQPLSARGLRKEEVAEAGDMRLLGDLITASHHDHQSARSTMAADGGESNTALLPASRSHMSLFDYATTSTGPTTAADFTAAMAIELQLQRVTGDSPPVGWWRPPANVLLPDPTQSVPTWTVHKSASAQEAQQAAAMAAIARPTGGAGVNHSASPANDLTAAAPDTVDGAAGGDGMPRMSDCIDYHAPFQCVLCPEYAENDLVPAAMNAGAAVDTGVDDLMTSRHTNYATTGIAAGAMVEQRDGVNMDALATGAAVNSGTTLKPLAAQAVILRDPLSLLACEHLAEDTVDVTARRRAYLSAMNAMHGITHGSALFTTRPGALASMLQEASPPSVVFCKLSYPAKILLSAILYMRALGALPSLLRVGPLTEYSPIVDKENCIELVFHNPSSEEGDEQATQEQQLMPSQYHSAREGTAGSTVAHREAPAARTSLIEAVTPTNAGERARSQPLTARHPSSNSGTLLRNRSRSQSGSTAHGFTGGTFTKEGATQASRAHNYTDASPTQPQQRLSVIEARLMKTLSATSVRRASSLTSQSFNAAPSTARTVSPHRLFSRESFTSLAGPPLHSAEPSVVVDGTPDEVLCLPGTGGGETWRSENGAQLPRNASRSRSVPHGFVRRIGGRGTNADENLSRNDNVLRVYADPTSGRQRRQRPSKSPPKPPRHGSERASAAIRHIPRVCTTPPLGTPTSSASGEVSSPAATTATVTPGLRRSSFIVALEDLQQATQEGGVSAVARGITTPLPPPHSPSGCTESLLSAPQPTKVMPPSPTNFKANGSTAARGRGTEAAPASGAKPASAYGPGATRFLKGEQELCVVLRAVVAQKSHVYSFGKAETVHVLPPLPRRSADKDNSKALLRKQTIQKMEELERIAAGPSNPLFKLLCGSTKLCGGTKMEADQWKAALLDRARRAAAAMRQHRPVMVNEHNMPVVDDYGDLVVAFLLSGNASELSGSVPDIMELEALRYRIFSLRGYSVNDPAGMQAVREAAAVGGASTADRARLQQDSASFTAFQTSVSPHPLAGETSFGATCASPRGSIMGVQRRPSFFEAALRRSDPLAGLANGDDGRGRYLTEFDIQQLQKKQQQQVQPQDMQALIQRRYPIYRASSVAESTLQDFLAEAKATVAAAHQRGRRRGGAKPSNGHRSTSGGRSSSPSSLLDHHARHTHADAAATALQDVERDLLRFRPMNLNSFHRELTDAVQCALDLQICQGKENVLQAFHM</sequence>
<feature type="compositionally biased region" description="Polar residues" evidence="1">
    <location>
        <begin position="45"/>
        <end position="60"/>
    </location>
</feature>
<proteinExistence type="predicted"/>
<accession>A0AAW3BL44</accession>
<reference evidence="2 3" key="1">
    <citation type="submission" date="2024-02" db="EMBL/GenBank/DDBJ databases">
        <title>FIRST GENOME SEQUENCES OF Leishmania (Viannia) shawi, Leishmania (Viannia) lindenbergi AND Leishmania (Viannia) utingensis.</title>
        <authorList>
            <person name="Resadore F."/>
            <person name="Custodio M.G.F."/>
            <person name="Boite M.C."/>
            <person name="Cupolillo E."/>
            <person name="Ferreira G.E.M."/>
        </authorList>
    </citation>
    <scope>NUCLEOTIDE SEQUENCE [LARGE SCALE GENOMIC DNA]</scope>
    <source>
        <strain evidence="2 3">MDAS/BR/1979/M5533</strain>
    </source>
</reference>
<feature type="compositionally biased region" description="Low complexity" evidence="1">
    <location>
        <begin position="413"/>
        <end position="425"/>
    </location>
</feature>
<feature type="region of interest" description="Disordered" evidence="1">
    <location>
        <begin position="1620"/>
        <end position="1655"/>
    </location>
</feature>
<feature type="compositionally biased region" description="Polar residues" evidence="1">
    <location>
        <begin position="1090"/>
        <end position="1104"/>
    </location>
</feature>
<feature type="compositionally biased region" description="Polar residues" evidence="1">
    <location>
        <begin position="943"/>
        <end position="971"/>
    </location>
</feature>
<feature type="region of interest" description="Disordered" evidence="1">
    <location>
        <begin position="397"/>
        <end position="437"/>
    </location>
</feature>
<protein>
    <submittedName>
        <fullName evidence="2">Uncharacterized protein</fullName>
    </submittedName>
</protein>
<gene>
    <name evidence="2" type="ORF">Q4I28_004745</name>
</gene>
<feature type="region of interest" description="Disordered" evidence="1">
    <location>
        <begin position="1237"/>
        <end position="1292"/>
    </location>
</feature>
<feature type="compositionally biased region" description="Low complexity" evidence="1">
    <location>
        <begin position="1633"/>
        <end position="1649"/>
    </location>
</feature>
<dbReference type="EMBL" id="JBAMZN010000028">
    <property type="protein sequence ID" value="KAL0522825.1"/>
    <property type="molecule type" value="Genomic_DNA"/>
</dbReference>
<comment type="caution">
    <text evidence="2">The sequence shown here is derived from an EMBL/GenBank/DDBJ whole genome shotgun (WGS) entry which is preliminary data.</text>
</comment>
<feature type="region of interest" description="Disordered" evidence="1">
    <location>
        <begin position="885"/>
        <end position="979"/>
    </location>
</feature>
<feature type="region of interest" description="Disordered" evidence="1">
    <location>
        <begin position="159"/>
        <end position="187"/>
    </location>
</feature>
<feature type="compositionally biased region" description="Low complexity" evidence="1">
    <location>
        <begin position="1281"/>
        <end position="1292"/>
    </location>
</feature>
<name>A0AAW3BL44_9TRYP</name>
<evidence type="ECO:0000313" key="3">
    <source>
        <dbReference type="Proteomes" id="UP001501274"/>
    </source>
</evidence>
<feature type="region of interest" description="Disordered" evidence="1">
    <location>
        <begin position="210"/>
        <end position="230"/>
    </location>
</feature>
<keyword evidence="3" id="KW-1185">Reference proteome</keyword>
<dbReference type="Proteomes" id="UP001501274">
    <property type="component" value="Unassembled WGS sequence"/>
</dbReference>
<feature type="compositionally biased region" description="Polar residues" evidence="1">
    <location>
        <begin position="1243"/>
        <end position="1254"/>
    </location>
</feature>
<feature type="region of interest" description="Disordered" evidence="1">
    <location>
        <begin position="24"/>
        <end position="115"/>
    </location>
</feature>
<feature type="compositionally biased region" description="Low complexity" evidence="1">
    <location>
        <begin position="1190"/>
        <end position="1200"/>
    </location>
</feature>
<evidence type="ECO:0000313" key="2">
    <source>
        <dbReference type="EMBL" id="KAL0522825.1"/>
    </source>
</evidence>